<dbReference type="AlphaFoldDB" id="A0AAV0QQS1"/>
<sequence>MNGMCNSMIVKAVYLEYGHLSIYVTTSLCSLIRRIRVSVPGDVSKSVEELQAYKPKKFEAFDGVDVCRRLAMKYSNQLFNIYRNKEDRFCPPALDNK</sequence>
<gene>
    <name evidence="1" type="ORF">LITE_LOCUS44058</name>
</gene>
<evidence type="ECO:0000313" key="2">
    <source>
        <dbReference type="Proteomes" id="UP001154282"/>
    </source>
</evidence>
<evidence type="ECO:0000313" key="1">
    <source>
        <dbReference type="EMBL" id="CAI0546652.1"/>
    </source>
</evidence>
<proteinExistence type="predicted"/>
<accession>A0AAV0QQS1</accession>
<organism evidence="1 2">
    <name type="scientific">Linum tenue</name>
    <dbReference type="NCBI Taxonomy" id="586396"/>
    <lineage>
        <taxon>Eukaryota</taxon>
        <taxon>Viridiplantae</taxon>
        <taxon>Streptophyta</taxon>
        <taxon>Embryophyta</taxon>
        <taxon>Tracheophyta</taxon>
        <taxon>Spermatophyta</taxon>
        <taxon>Magnoliopsida</taxon>
        <taxon>eudicotyledons</taxon>
        <taxon>Gunneridae</taxon>
        <taxon>Pentapetalae</taxon>
        <taxon>rosids</taxon>
        <taxon>fabids</taxon>
        <taxon>Malpighiales</taxon>
        <taxon>Linaceae</taxon>
        <taxon>Linum</taxon>
    </lineage>
</organism>
<dbReference type="Proteomes" id="UP001154282">
    <property type="component" value="Unassembled WGS sequence"/>
</dbReference>
<keyword evidence="2" id="KW-1185">Reference proteome</keyword>
<dbReference type="EMBL" id="CAMGYJ010000010">
    <property type="protein sequence ID" value="CAI0546652.1"/>
    <property type="molecule type" value="Genomic_DNA"/>
</dbReference>
<dbReference type="PANTHER" id="PTHR34380:SF1">
    <property type="entry name" value="OS01G0221300 PROTEIN"/>
    <property type="match status" value="1"/>
</dbReference>
<dbReference type="PANTHER" id="PTHR34380">
    <property type="entry name" value="BNAA03G12380D PROTEIN"/>
    <property type="match status" value="1"/>
</dbReference>
<comment type="caution">
    <text evidence="1">The sequence shown here is derived from an EMBL/GenBank/DDBJ whole genome shotgun (WGS) entry which is preliminary data.</text>
</comment>
<reference evidence="1" key="1">
    <citation type="submission" date="2022-08" db="EMBL/GenBank/DDBJ databases">
        <authorList>
            <person name="Gutierrez-Valencia J."/>
        </authorList>
    </citation>
    <scope>NUCLEOTIDE SEQUENCE</scope>
</reference>
<protein>
    <submittedName>
        <fullName evidence="1">Uncharacterized protein</fullName>
    </submittedName>
</protein>
<name>A0AAV0QQS1_9ROSI</name>